<dbReference type="InterPro" id="IPR042178">
    <property type="entry name" value="Serpin_sf_1"/>
</dbReference>
<dbReference type="CDD" id="cd19588">
    <property type="entry name" value="serpin_miropin-like"/>
    <property type="match status" value="1"/>
</dbReference>
<name>A0A4Q5M1D4_9BACT</name>
<gene>
    <name evidence="4" type="ORF">EWM59_11075</name>
</gene>
<dbReference type="Gene3D" id="2.30.39.10">
    <property type="entry name" value="Alpha-1-antitrypsin, domain 1"/>
    <property type="match status" value="1"/>
</dbReference>
<keyword evidence="2" id="KW-0732">Signal</keyword>
<comment type="similarity">
    <text evidence="1">Belongs to the serpin family.</text>
</comment>
<protein>
    <submittedName>
        <fullName evidence="4">Serpin family protein</fullName>
    </submittedName>
</protein>
<feature type="domain" description="Serpin" evidence="3">
    <location>
        <begin position="53"/>
        <end position="406"/>
    </location>
</feature>
<dbReference type="SUPFAM" id="SSF56574">
    <property type="entry name" value="Serpins"/>
    <property type="match status" value="1"/>
</dbReference>
<dbReference type="InterPro" id="IPR036186">
    <property type="entry name" value="Serpin_sf"/>
</dbReference>
<evidence type="ECO:0000256" key="1">
    <source>
        <dbReference type="RuleBase" id="RU000411"/>
    </source>
</evidence>
<dbReference type="OrthoDB" id="9764871at2"/>
<feature type="chain" id="PRO_5020803082" evidence="2">
    <location>
        <begin position="19"/>
        <end position="406"/>
    </location>
</feature>
<dbReference type="SMART" id="SM00093">
    <property type="entry name" value="SERPIN"/>
    <property type="match status" value="1"/>
</dbReference>
<dbReference type="Pfam" id="PF00079">
    <property type="entry name" value="Serpin"/>
    <property type="match status" value="1"/>
</dbReference>
<dbReference type="GO" id="GO:0005615">
    <property type="term" value="C:extracellular space"/>
    <property type="evidence" value="ECO:0007669"/>
    <property type="project" value="InterPro"/>
</dbReference>
<proteinExistence type="inferred from homology"/>
<dbReference type="RefSeq" id="WP_130021039.1">
    <property type="nucleotide sequence ID" value="NZ_SEWF01000013.1"/>
</dbReference>
<evidence type="ECO:0000313" key="5">
    <source>
        <dbReference type="Proteomes" id="UP000293162"/>
    </source>
</evidence>
<sequence length="406" mass="44718">MKTLKIAIIAIVCSLAAASCDNKNTVDPNTLKANNELKAIPAAFADQTSEFAFDFWKKHNAIEEADKSYFVSPLSLHIALGMLLNGADTQTKEEIQKALRVSGDMATTNGIYKDLIDNLPLSDPKVKNTIANSVWYRNTFKVEQSYLDNLKNYFNANAFGENFDDKATVGKINNWASDNTNGKIKKVLDEIKEDQVLFLMNALYFKGDWKTQFKEADTRNEDFTGTKGVKSVKMMNMTENVKYAKREGYQAVELPYGDGNYVMTVILPEKSTDAALASLSTGEWQALNGALKEQKVIVGLPKFTLEYEADLKKVLTEMGINAAFSDAADLSKIASPAGRLKVGMVKQNTYVGIDEKGTEAAAVTTIGVVLTSVPNYPQVVCNRPFLFVISEKQSNTILFAGKIANL</sequence>
<comment type="caution">
    <text evidence="4">The sequence shown here is derived from an EMBL/GenBank/DDBJ whole genome shotgun (WGS) entry which is preliminary data.</text>
</comment>
<dbReference type="InterPro" id="IPR023796">
    <property type="entry name" value="Serpin_dom"/>
</dbReference>
<dbReference type="InterPro" id="IPR000215">
    <property type="entry name" value="Serpin_fam"/>
</dbReference>
<organism evidence="4 5">
    <name type="scientific">Emticicia agri</name>
    <dbReference type="NCBI Taxonomy" id="2492393"/>
    <lineage>
        <taxon>Bacteria</taxon>
        <taxon>Pseudomonadati</taxon>
        <taxon>Bacteroidota</taxon>
        <taxon>Cytophagia</taxon>
        <taxon>Cytophagales</taxon>
        <taxon>Leadbetterellaceae</taxon>
        <taxon>Emticicia</taxon>
    </lineage>
</organism>
<reference evidence="4 5" key="1">
    <citation type="submission" date="2019-02" db="EMBL/GenBank/DDBJ databases">
        <title>Bacterial novel species Emticicia sp. 17J42-9 isolated from soil.</title>
        <authorList>
            <person name="Jung H.-Y."/>
        </authorList>
    </citation>
    <scope>NUCLEOTIDE SEQUENCE [LARGE SCALE GENOMIC DNA]</scope>
    <source>
        <strain evidence="4 5">17J42-9</strain>
    </source>
</reference>
<accession>A0A4Q5M1D4</accession>
<dbReference type="Proteomes" id="UP000293162">
    <property type="component" value="Unassembled WGS sequence"/>
</dbReference>
<keyword evidence="5" id="KW-1185">Reference proteome</keyword>
<dbReference type="EMBL" id="SEWF01000013">
    <property type="protein sequence ID" value="RYU95647.1"/>
    <property type="molecule type" value="Genomic_DNA"/>
</dbReference>
<dbReference type="PANTHER" id="PTHR11461:SF211">
    <property type="entry name" value="GH10112P-RELATED"/>
    <property type="match status" value="1"/>
</dbReference>
<evidence type="ECO:0000256" key="2">
    <source>
        <dbReference type="SAM" id="SignalP"/>
    </source>
</evidence>
<dbReference type="Gene3D" id="3.30.497.10">
    <property type="entry name" value="Antithrombin, subunit I, domain 2"/>
    <property type="match status" value="1"/>
</dbReference>
<dbReference type="PANTHER" id="PTHR11461">
    <property type="entry name" value="SERINE PROTEASE INHIBITOR, SERPIN"/>
    <property type="match status" value="1"/>
</dbReference>
<dbReference type="AlphaFoldDB" id="A0A4Q5M1D4"/>
<dbReference type="GO" id="GO:0004867">
    <property type="term" value="F:serine-type endopeptidase inhibitor activity"/>
    <property type="evidence" value="ECO:0007669"/>
    <property type="project" value="InterPro"/>
</dbReference>
<dbReference type="InterPro" id="IPR042185">
    <property type="entry name" value="Serpin_sf_2"/>
</dbReference>
<evidence type="ECO:0000313" key="4">
    <source>
        <dbReference type="EMBL" id="RYU95647.1"/>
    </source>
</evidence>
<feature type="signal peptide" evidence="2">
    <location>
        <begin position="1"/>
        <end position="18"/>
    </location>
</feature>
<dbReference type="PROSITE" id="PS51257">
    <property type="entry name" value="PROKAR_LIPOPROTEIN"/>
    <property type="match status" value="1"/>
</dbReference>
<evidence type="ECO:0000259" key="3">
    <source>
        <dbReference type="SMART" id="SM00093"/>
    </source>
</evidence>